<dbReference type="EnsemblMetazoa" id="CapteT197915">
    <property type="protein sequence ID" value="CapteP197915"/>
    <property type="gene ID" value="CapteG197915"/>
</dbReference>
<dbReference type="EMBL" id="KB305005">
    <property type="protein sequence ID" value="ELU01499.1"/>
    <property type="molecule type" value="Genomic_DNA"/>
</dbReference>
<organism evidence="3">
    <name type="scientific">Capitella teleta</name>
    <name type="common">Polychaete worm</name>
    <dbReference type="NCBI Taxonomy" id="283909"/>
    <lineage>
        <taxon>Eukaryota</taxon>
        <taxon>Metazoa</taxon>
        <taxon>Spiralia</taxon>
        <taxon>Lophotrochozoa</taxon>
        <taxon>Annelida</taxon>
        <taxon>Polychaeta</taxon>
        <taxon>Sedentaria</taxon>
        <taxon>Scolecida</taxon>
        <taxon>Capitellidae</taxon>
        <taxon>Capitella</taxon>
    </lineage>
</organism>
<dbReference type="AlphaFoldDB" id="R7U6A5"/>
<feature type="domain" description="DUF4211" evidence="2">
    <location>
        <begin position="767"/>
        <end position="872"/>
    </location>
</feature>
<protein>
    <recommendedName>
        <fullName evidence="2">DUF4211 domain-containing protein</fullName>
    </recommendedName>
</protein>
<gene>
    <name evidence="3" type="ORF">CAPTEDRAFT_197915</name>
</gene>
<sequence>MDQNSWNQYGRPLTSQSSSFPGTLDHSALAATGPRVATVNPYSHIVPSSQQTMRVEHVQANSQFATTSIQSPSKVLTYSPLNQGHEIVVSSACSVPDSQPWSLSNFLQQSPQSATQQAPKHTFLTINDAHQLNLAARPAQNQRPPQTIASLAVPQQQQQQQYKLSPQHLVSDALQLQQQLITKQSFSEPNHYESVSPVPSTAYSGAIGLQGLADISSSQEKIPVISDERSTLYMHDAYTPASVQEDIIVSSHAVDLPLQVLSDSPMKKQHSVMLHDDVNSAVVSMDSIISMVEVQGASSSYTLPLNTISSSGNTVQLVEQKQLSDHNFLTNSEAFINPNEILHTTNTVVESAPEPRAPLKKPVDEEFAHLSAPKPAPFPPKCSPFPKKESGFQDSFLSFLQGQKPETLSSVTSSVSAPHKKPQLPKYIPFVYPKKTEPAKEVQGPSTSGSISTPAKKSPAAAVKIPSTTATLKVNTPGRKVPVVTPFTKIVTKSDAAESAGYRNIVISAGSAQSTPQTKALKKKAPARVKKAPKVIAKKETEVVARQTSKRKAKELAEKRRKQKKLLDGDDFVGFSSGSDEELAYDSDKDPGWDPAGAEDTSKLVRPSSGSEDEESGRHLLPLPKLKGSTVSQKKAPSDTTRNGSLALKVVLPVDFPSDYNEPHNYTKGTYVIDRRDLTNHESFPVWRVEGGKLLRKFEPFIENGELLHRPLSTYSSYTDSIRRTYKAIEVTIRSVVNQKEILSVVEKYRPMAPDDSLEGDILMPVFNVYLQTLISQALEPQFLSAICKENGDEYYMSPLRLIEEKLLKKQEAILEEISWTDSFKSALEKFPNFMPSKILKGSTNCEVTTNIVASAFCEVTLHGVPYDPTSLVPSTVAHIPGKFLVGEYSSKMAQLYHQLQHFKYSLYKYCELNHFRNLKDILDQEIPSCKES</sequence>
<dbReference type="GO" id="GO:0005634">
    <property type="term" value="C:nucleus"/>
    <property type="evidence" value="ECO:0007669"/>
    <property type="project" value="TreeGrafter"/>
</dbReference>
<reference evidence="3 5" key="2">
    <citation type="journal article" date="2013" name="Nature">
        <title>Insights into bilaterian evolution from three spiralian genomes.</title>
        <authorList>
            <person name="Simakov O."/>
            <person name="Marletaz F."/>
            <person name="Cho S.J."/>
            <person name="Edsinger-Gonzales E."/>
            <person name="Havlak P."/>
            <person name="Hellsten U."/>
            <person name="Kuo D.H."/>
            <person name="Larsson T."/>
            <person name="Lv J."/>
            <person name="Arendt D."/>
            <person name="Savage R."/>
            <person name="Osoegawa K."/>
            <person name="de Jong P."/>
            <person name="Grimwood J."/>
            <person name="Chapman J.A."/>
            <person name="Shapiro H."/>
            <person name="Aerts A."/>
            <person name="Otillar R.P."/>
            <person name="Terry A.Y."/>
            <person name="Boore J.L."/>
            <person name="Grigoriev I.V."/>
            <person name="Lindberg D.R."/>
            <person name="Seaver E.C."/>
            <person name="Weisblat D.A."/>
            <person name="Putnam N.H."/>
            <person name="Rokhsar D.S."/>
        </authorList>
    </citation>
    <scope>NUCLEOTIDE SEQUENCE</scope>
    <source>
        <strain evidence="3 5">I ESC-2004</strain>
    </source>
</reference>
<feature type="compositionally biased region" description="Basic residues" evidence="1">
    <location>
        <begin position="520"/>
        <end position="533"/>
    </location>
</feature>
<feature type="compositionally biased region" description="Polar residues" evidence="1">
    <location>
        <begin position="1"/>
        <end position="21"/>
    </location>
</feature>
<keyword evidence="5" id="KW-1185">Reference proteome</keyword>
<dbReference type="PANTHER" id="PTHR14689">
    <property type="entry name" value="PHORBOL-ESTER_DAG-TYPE DOMAIN-CONTAINING PROTEIN"/>
    <property type="match status" value="1"/>
</dbReference>
<dbReference type="PANTHER" id="PTHR14689:SF0">
    <property type="entry name" value="COILED-COIL DOMAIN-CONTAINING PROTEIN 82"/>
    <property type="match status" value="1"/>
</dbReference>
<reference evidence="5" key="1">
    <citation type="submission" date="2012-12" db="EMBL/GenBank/DDBJ databases">
        <authorList>
            <person name="Hellsten U."/>
            <person name="Grimwood J."/>
            <person name="Chapman J.A."/>
            <person name="Shapiro H."/>
            <person name="Aerts A."/>
            <person name="Otillar R.P."/>
            <person name="Terry A.Y."/>
            <person name="Boore J.L."/>
            <person name="Simakov O."/>
            <person name="Marletaz F."/>
            <person name="Cho S.-J."/>
            <person name="Edsinger-Gonzales E."/>
            <person name="Havlak P."/>
            <person name="Kuo D.-H."/>
            <person name="Larsson T."/>
            <person name="Lv J."/>
            <person name="Arendt D."/>
            <person name="Savage R."/>
            <person name="Osoegawa K."/>
            <person name="de Jong P."/>
            <person name="Lindberg D.R."/>
            <person name="Seaver E.C."/>
            <person name="Weisblat D.A."/>
            <person name="Putnam N.H."/>
            <person name="Grigoriev I.V."/>
            <person name="Rokhsar D.S."/>
        </authorList>
    </citation>
    <scope>NUCLEOTIDE SEQUENCE</scope>
    <source>
        <strain evidence="5">I ESC-2004</strain>
    </source>
</reference>
<dbReference type="HOGENOM" id="CLU_313807_0_0_1"/>
<dbReference type="Proteomes" id="UP000014760">
    <property type="component" value="Unassembled WGS sequence"/>
</dbReference>
<proteinExistence type="predicted"/>
<evidence type="ECO:0000313" key="4">
    <source>
        <dbReference type="EnsemblMetazoa" id="CapteP197915"/>
    </source>
</evidence>
<dbReference type="Pfam" id="PF13926">
    <property type="entry name" value="DUF4211"/>
    <property type="match status" value="1"/>
</dbReference>
<feature type="region of interest" description="Disordered" evidence="1">
    <location>
        <begin position="512"/>
        <end position="533"/>
    </location>
</feature>
<evidence type="ECO:0000256" key="1">
    <source>
        <dbReference type="SAM" id="MobiDB-lite"/>
    </source>
</evidence>
<dbReference type="STRING" id="283909.R7U6A5"/>
<feature type="region of interest" description="Disordered" evidence="1">
    <location>
        <begin position="1"/>
        <end position="26"/>
    </location>
</feature>
<feature type="compositionally biased region" description="Polar residues" evidence="1">
    <location>
        <begin position="629"/>
        <end position="642"/>
    </location>
</feature>
<evidence type="ECO:0000313" key="5">
    <source>
        <dbReference type="Proteomes" id="UP000014760"/>
    </source>
</evidence>
<dbReference type="OrthoDB" id="21499at2759"/>
<evidence type="ECO:0000313" key="3">
    <source>
        <dbReference type="EMBL" id="ELU01499.1"/>
    </source>
</evidence>
<dbReference type="OMA" id="CFISAKY"/>
<dbReference type="InterPro" id="IPR025451">
    <property type="entry name" value="DUF4211"/>
</dbReference>
<name>R7U6A5_CAPTE</name>
<evidence type="ECO:0000259" key="2">
    <source>
        <dbReference type="Pfam" id="PF13926"/>
    </source>
</evidence>
<accession>R7U6A5</accession>
<reference evidence="4" key="3">
    <citation type="submission" date="2015-06" db="UniProtKB">
        <authorList>
            <consortium name="EnsemblMetazoa"/>
        </authorList>
    </citation>
    <scope>IDENTIFICATION</scope>
</reference>
<feature type="region of interest" description="Disordered" evidence="1">
    <location>
        <begin position="578"/>
        <end position="642"/>
    </location>
</feature>
<dbReference type="EMBL" id="AMQN01001733">
    <property type="status" value="NOT_ANNOTATED_CDS"/>
    <property type="molecule type" value="Genomic_DNA"/>
</dbReference>